<keyword evidence="3" id="KW-1185">Reference proteome</keyword>
<dbReference type="CDD" id="cd03443">
    <property type="entry name" value="PaaI_thioesterase"/>
    <property type="match status" value="1"/>
</dbReference>
<evidence type="ECO:0000313" key="3">
    <source>
        <dbReference type="Proteomes" id="UP001500235"/>
    </source>
</evidence>
<dbReference type="EMBL" id="BAABBQ010000001">
    <property type="protein sequence ID" value="GAA4011031.1"/>
    <property type="molecule type" value="Genomic_DNA"/>
</dbReference>
<dbReference type="SUPFAM" id="SSF54637">
    <property type="entry name" value="Thioesterase/thiol ester dehydrase-isomerase"/>
    <property type="match status" value="1"/>
</dbReference>
<feature type="domain" description="Acyl-CoA thioesterase-like N-terminal HotDog" evidence="1">
    <location>
        <begin position="39"/>
        <end position="122"/>
    </location>
</feature>
<dbReference type="Gene3D" id="3.10.129.10">
    <property type="entry name" value="Hotdog Thioesterase"/>
    <property type="match status" value="1"/>
</dbReference>
<evidence type="ECO:0000259" key="1">
    <source>
        <dbReference type="Pfam" id="PF13622"/>
    </source>
</evidence>
<dbReference type="Pfam" id="PF13622">
    <property type="entry name" value="4HBT_3"/>
    <property type="match status" value="1"/>
</dbReference>
<comment type="caution">
    <text evidence="2">The sequence shown here is derived from an EMBL/GenBank/DDBJ whole genome shotgun (WGS) entry which is preliminary data.</text>
</comment>
<sequence>MTALPPYAQLLQLRSERREDGGLLWTMPFHDDVVGRPGYLHGGAIAGLLEFAAYGQLALATEGREVVLKPISVTVDYLLGGKARDTFASATIERLGARIANVEAFAWQKDRASPIASARINFLLAPRA</sequence>
<evidence type="ECO:0000313" key="2">
    <source>
        <dbReference type="EMBL" id="GAA4011031.1"/>
    </source>
</evidence>
<dbReference type="InterPro" id="IPR029069">
    <property type="entry name" value="HotDog_dom_sf"/>
</dbReference>
<organism evidence="2 3">
    <name type="scientific">Sphingomonas swuensis</name>
    <dbReference type="NCBI Taxonomy" id="977800"/>
    <lineage>
        <taxon>Bacteria</taxon>
        <taxon>Pseudomonadati</taxon>
        <taxon>Pseudomonadota</taxon>
        <taxon>Alphaproteobacteria</taxon>
        <taxon>Sphingomonadales</taxon>
        <taxon>Sphingomonadaceae</taxon>
        <taxon>Sphingomonas</taxon>
    </lineage>
</organism>
<proteinExistence type="predicted"/>
<accession>A0ABP7SFG4</accession>
<gene>
    <name evidence="2" type="ORF">GCM10022280_05570</name>
</gene>
<dbReference type="RefSeq" id="WP_344705869.1">
    <property type="nucleotide sequence ID" value="NZ_BAABBQ010000001.1"/>
</dbReference>
<dbReference type="InterPro" id="IPR049449">
    <property type="entry name" value="TesB_ACOT8-like_N"/>
</dbReference>
<name>A0ABP7SFG4_9SPHN</name>
<dbReference type="Proteomes" id="UP001500235">
    <property type="component" value="Unassembled WGS sequence"/>
</dbReference>
<reference evidence="3" key="1">
    <citation type="journal article" date="2019" name="Int. J. Syst. Evol. Microbiol.">
        <title>The Global Catalogue of Microorganisms (GCM) 10K type strain sequencing project: providing services to taxonomists for standard genome sequencing and annotation.</title>
        <authorList>
            <consortium name="The Broad Institute Genomics Platform"/>
            <consortium name="The Broad Institute Genome Sequencing Center for Infectious Disease"/>
            <person name="Wu L."/>
            <person name="Ma J."/>
        </authorList>
    </citation>
    <scope>NUCLEOTIDE SEQUENCE [LARGE SCALE GENOMIC DNA]</scope>
    <source>
        <strain evidence="3">JCM 17563</strain>
    </source>
</reference>
<protein>
    <recommendedName>
        <fullName evidence="1">Acyl-CoA thioesterase-like N-terminal HotDog domain-containing protein</fullName>
    </recommendedName>
</protein>